<dbReference type="InterPro" id="IPR015500">
    <property type="entry name" value="Peptidase_S8_subtilisin-rel"/>
</dbReference>
<keyword evidence="3 5" id="KW-0378">Hydrolase</keyword>
<keyword evidence="8" id="KW-0732">Signal</keyword>
<dbReference type="EMBL" id="KI966450">
    <property type="protein sequence ID" value="EWC43852.1"/>
    <property type="molecule type" value="Genomic_DNA"/>
</dbReference>
<accession>W7HUX1</accession>
<feature type="region of interest" description="Disordered" evidence="7">
    <location>
        <begin position="166"/>
        <end position="185"/>
    </location>
</feature>
<dbReference type="FunFam" id="3.40.50.200:FF:000007">
    <property type="entry name" value="Subtilisin-like serine protease"/>
    <property type="match status" value="1"/>
</dbReference>
<dbReference type="InterPro" id="IPR023827">
    <property type="entry name" value="Peptidase_S8_Asp-AS"/>
</dbReference>
<gene>
    <name evidence="10" type="ORF">DRE_07296</name>
</gene>
<reference evidence="10 11" key="1">
    <citation type="submission" date="2013-05" db="EMBL/GenBank/DDBJ databases">
        <title>Drechslerella stenobrocha genome reveals carnivorous origination and mechanical trapping mechanism of predatory fungi.</title>
        <authorList>
            <person name="Liu X."/>
            <person name="Zhang W."/>
            <person name="Liu K."/>
        </authorList>
    </citation>
    <scope>NUCLEOTIDE SEQUENCE [LARGE SCALE GENOMIC DNA]</scope>
    <source>
        <strain evidence="10 11">248</strain>
    </source>
</reference>
<evidence type="ECO:0000256" key="6">
    <source>
        <dbReference type="RuleBase" id="RU003355"/>
    </source>
</evidence>
<dbReference type="PROSITE" id="PS00138">
    <property type="entry name" value="SUBTILASE_SER"/>
    <property type="match status" value="1"/>
</dbReference>
<feature type="signal peptide" evidence="8">
    <location>
        <begin position="1"/>
        <end position="20"/>
    </location>
</feature>
<dbReference type="GO" id="GO:0004252">
    <property type="term" value="F:serine-type endopeptidase activity"/>
    <property type="evidence" value="ECO:0007669"/>
    <property type="project" value="UniProtKB-UniRule"/>
</dbReference>
<keyword evidence="11" id="KW-1185">Reference proteome</keyword>
<feature type="active site" description="Charge relay system" evidence="5">
    <location>
        <position position="232"/>
    </location>
</feature>
<keyword evidence="4 5" id="KW-0720">Serine protease</keyword>
<dbReference type="InterPro" id="IPR023828">
    <property type="entry name" value="Peptidase_S8_Ser-AS"/>
</dbReference>
<evidence type="ECO:0000313" key="11">
    <source>
        <dbReference type="Proteomes" id="UP000024837"/>
    </source>
</evidence>
<comment type="similarity">
    <text evidence="1 5 6">Belongs to the peptidase S8 family.</text>
</comment>
<dbReference type="Gene3D" id="3.40.50.200">
    <property type="entry name" value="Peptidase S8/S53 domain"/>
    <property type="match status" value="1"/>
</dbReference>
<dbReference type="OrthoDB" id="206201at2759"/>
<feature type="active site" description="Charge relay system" evidence="5">
    <location>
        <position position="263"/>
    </location>
</feature>
<dbReference type="Proteomes" id="UP000024837">
    <property type="component" value="Unassembled WGS sequence"/>
</dbReference>
<dbReference type="Pfam" id="PF00082">
    <property type="entry name" value="Peptidase_S8"/>
    <property type="match status" value="1"/>
</dbReference>
<feature type="active site" description="Charge relay system" evidence="5">
    <location>
        <position position="428"/>
    </location>
</feature>
<dbReference type="InterPro" id="IPR050131">
    <property type="entry name" value="Peptidase_S8_subtilisin-like"/>
</dbReference>
<protein>
    <recommendedName>
        <fullName evidence="9">Peptidase S8/S53 domain-containing protein</fullName>
    </recommendedName>
</protein>
<proteinExistence type="inferred from homology"/>
<dbReference type="PANTHER" id="PTHR43806">
    <property type="entry name" value="PEPTIDASE S8"/>
    <property type="match status" value="1"/>
</dbReference>
<dbReference type="PROSITE" id="PS00137">
    <property type="entry name" value="SUBTILASE_HIS"/>
    <property type="match status" value="1"/>
</dbReference>
<evidence type="ECO:0000256" key="3">
    <source>
        <dbReference type="ARBA" id="ARBA00022801"/>
    </source>
</evidence>
<dbReference type="CDD" id="cd04077">
    <property type="entry name" value="Peptidases_S8_PCSK9_ProteinaseK_like"/>
    <property type="match status" value="1"/>
</dbReference>
<evidence type="ECO:0000256" key="2">
    <source>
        <dbReference type="ARBA" id="ARBA00022670"/>
    </source>
</evidence>
<dbReference type="HOGENOM" id="CLU_011263_1_4_1"/>
<sequence>MKTYFVFSSLLLLTVRSAQAAPAQERDEIAAQAHNVETLPPAMFPEETFTQAAADEDPIGEYVVVLAENEKRPWPEIFGDMGYNVSSTEPSGMGIKSFETDEGSRIDTFGTSMRAFTMSMSASEAESMSDEENIASLELNGVAYASVIPDDDPDYEPHHLYARFRTNTTRGGGTNTTRGGGQIREQNTAPWNLQRVSSAAAIQVNGRRATDLSFNYKFDQAAGNGVDVYVLDTGINVGHSEFGGRAVMGFTGFGNFTTDDGGHGSHCSGTIGGARFGVAKNVNLIGVKVLSGPKGSGPFSAIMGGLDFAMKRHLQRMNDPDFKGSVISMSLGGKGRPISVLNLMKQASNAGMHISVAAGNNNADACNFWPSGFSADIPIFSVGASDINDNRANFSNFGRCVTIHAPGVAIVSSDKGGPRAISSKQGTSMACPAVSGMIADELVKNPNLKLDPAGMKQMILSKAIKDVVKGATNAPDMLNNGL</sequence>
<evidence type="ECO:0000259" key="9">
    <source>
        <dbReference type="Pfam" id="PF00082"/>
    </source>
</evidence>
<dbReference type="InterPro" id="IPR022398">
    <property type="entry name" value="Peptidase_S8_His-AS"/>
</dbReference>
<dbReference type="PROSITE" id="PS51892">
    <property type="entry name" value="SUBTILASE"/>
    <property type="match status" value="1"/>
</dbReference>
<dbReference type="InterPro" id="IPR036852">
    <property type="entry name" value="Peptidase_S8/S53_dom_sf"/>
</dbReference>
<evidence type="ECO:0000256" key="4">
    <source>
        <dbReference type="ARBA" id="ARBA00022825"/>
    </source>
</evidence>
<dbReference type="AlphaFoldDB" id="W7HUX1"/>
<dbReference type="GO" id="GO:0006508">
    <property type="term" value="P:proteolysis"/>
    <property type="evidence" value="ECO:0007669"/>
    <property type="project" value="UniProtKB-KW"/>
</dbReference>
<evidence type="ECO:0000256" key="5">
    <source>
        <dbReference type="PROSITE-ProRule" id="PRU01240"/>
    </source>
</evidence>
<keyword evidence="2 5" id="KW-0645">Protease</keyword>
<evidence type="ECO:0000256" key="7">
    <source>
        <dbReference type="SAM" id="MobiDB-lite"/>
    </source>
</evidence>
<feature type="compositionally biased region" description="Gly residues" evidence="7">
    <location>
        <begin position="170"/>
        <end position="182"/>
    </location>
</feature>
<evidence type="ECO:0000256" key="8">
    <source>
        <dbReference type="SAM" id="SignalP"/>
    </source>
</evidence>
<evidence type="ECO:0000256" key="1">
    <source>
        <dbReference type="ARBA" id="ARBA00011073"/>
    </source>
</evidence>
<dbReference type="PROSITE" id="PS00136">
    <property type="entry name" value="SUBTILASE_ASP"/>
    <property type="match status" value="1"/>
</dbReference>
<feature type="chain" id="PRO_5004893732" description="Peptidase S8/S53 domain-containing protein" evidence="8">
    <location>
        <begin position="21"/>
        <end position="482"/>
    </location>
</feature>
<name>W7HUX1_9PEZI</name>
<dbReference type="InterPro" id="IPR000209">
    <property type="entry name" value="Peptidase_S8/S53_dom"/>
</dbReference>
<dbReference type="PANTHER" id="PTHR43806:SF11">
    <property type="entry name" value="CEREVISIN-RELATED"/>
    <property type="match status" value="1"/>
</dbReference>
<dbReference type="InterPro" id="IPR034193">
    <property type="entry name" value="PCSK9_ProteinaseK-like"/>
</dbReference>
<organism evidence="10 11">
    <name type="scientific">Drechslerella stenobrocha 248</name>
    <dbReference type="NCBI Taxonomy" id="1043628"/>
    <lineage>
        <taxon>Eukaryota</taxon>
        <taxon>Fungi</taxon>
        <taxon>Dikarya</taxon>
        <taxon>Ascomycota</taxon>
        <taxon>Pezizomycotina</taxon>
        <taxon>Orbiliomycetes</taxon>
        <taxon>Orbiliales</taxon>
        <taxon>Orbiliaceae</taxon>
        <taxon>Drechslerella</taxon>
    </lineage>
</organism>
<feature type="domain" description="Peptidase S8/S53" evidence="9">
    <location>
        <begin position="223"/>
        <end position="468"/>
    </location>
</feature>
<dbReference type="SUPFAM" id="SSF52743">
    <property type="entry name" value="Subtilisin-like"/>
    <property type="match status" value="1"/>
</dbReference>
<dbReference type="PRINTS" id="PR00723">
    <property type="entry name" value="SUBTILISIN"/>
</dbReference>
<evidence type="ECO:0000313" key="10">
    <source>
        <dbReference type="EMBL" id="EWC43852.1"/>
    </source>
</evidence>